<dbReference type="EMBL" id="BAABGY010000007">
    <property type="protein sequence ID" value="GAA4333074.1"/>
    <property type="molecule type" value="Genomic_DNA"/>
</dbReference>
<gene>
    <name evidence="1" type="ORF">GCM10023184_26040</name>
</gene>
<dbReference type="NCBIfam" id="NF033711">
    <property type="entry name" value="T9SS_PorQ"/>
    <property type="match status" value="1"/>
</dbReference>
<evidence type="ECO:0008006" key="3">
    <source>
        <dbReference type="Google" id="ProtNLM"/>
    </source>
</evidence>
<keyword evidence="2" id="KW-1185">Reference proteome</keyword>
<protein>
    <recommendedName>
        <fullName evidence="3">Type IX secretion system protein PorQ</fullName>
    </recommendedName>
</protein>
<sequence length="345" mass="37891">MAYLSPEMRLLLILSFLYAGTALRAQTVGGSAVYNFLHLPASPALSAAGGVNVSYAAPDAGLAANNPALLQPSLHGQLGLNFNAFFAGTRAYQLAGVYHHKKWNTTFGSSLFFIDHGSLTQTDAVGYETGAFRPRDMSFQVSAARRYLERWQYGVTAKLIRSSYGTYGSTGLAFDLGLLYKDTARHFSAGLLARNMGGQVSRFGSLGEDLPFDLQVGITQRLAKSPFGFSLTLQQLHRFNIGYNDSTFNNETGQTNKSSFATKLFNHFVLGTHIFLSRNLEATLGYNFLRRSDLNVGGTGNGLNGFSAGFTARFSRLQVQYARAYYQRGRAYNQFGLQLSLYRKV</sequence>
<accession>A0ABP8H1K5</accession>
<dbReference type="NCBIfam" id="NF033709">
    <property type="entry name" value="PorV_fam"/>
    <property type="match status" value="1"/>
</dbReference>
<comment type="caution">
    <text evidence="1">The sequence shown here is derived from an EMBL/GenBank/DDBJ whole genome shotgun (WGS) entry which is preliminary data.</text>
</comment>
<reference evidence="2" key="1">
    <citation type="journal article" date="2019" name="Int. J. Syst. Evol. Microbiol.">
        <title>The Global Catalogue of Microorganisms (GCM) 10K type strain sequencing project: providing services to taxonomists for standard genome sequencing and annotation.</title>
        <authorList>
            <consortium name="The Broad Institute Genomics Platform"/>
            <consortium name="The Broad Institute Genome Sequencing Center for Infectious Disease"/>
            <person name="Wu L."/>
            <person name="Ma J."/>
        </authorList>
    </citation>
    <scope>NUCLEOTIDE SEQUENCE [LARGE SCALE GENOMIC DNA]</scope>
    <source>
        <strain evidence="2">JCM 17919</strain>
    </source>
</reference>
<proteinExistence type="predicted"/>
<organism evidence="1 2">
    <name type="scientific">Flaviaesturariibacter amylovorans</name>
    <dbReference type="NCBI Taxonomy" id="1084520"/>
    <lineage>
        <taxon>Bacteria</taxon>
        <taxon>Pseudomonadati</taxon>
        <taxon>Bacteroidota</taxon>
        <taxon>Chitinophagia</taxon>
        <taxon>Chitinophagales</taxon>
        <taxon>Chitinophagaceae</taxon>
        <taxon>Flaviaestuariibacter</taxon>
    </lineage>
</organism>
<evidence type="ECO:0000313" key="1">
    <source>
        <dbReference type="EMBL" id="GAA4333074.1"/>
    </source>
</evidence>
<dbReference type="Proteomes" id="UP001501725">
    <property type="component" value="Unassembled WGS sequence"/>
</dbReference>
<evidence type="ECO:0000313" key="2">
    <source>
        <dbReference type="Proteomes" id="UP001501725"/>
    </source>
</evidence>
<name>A0ABP8H1K5_9BACT</name>